<evidence type="ECO:0000313" key="7">
    <source>
        <dbReference type="Proteomes" id="UP000343335"/>
    </source>
</evidence>
<dbReference type="PANTHER" id="PTHR30055">
    <property type="entry name" value="HTH-TYPE TRANSCRIPTIONAL REGULATOR RUTR"/>
    <property type="match status" value="1"/>
</dbReference>
<feature type="DNA-binding region" description="H-T-H motif" evidence="4">
    <location>
        <begin position="39"/>
        <end position="58"/>
    </location>
</feature>
<dbReference type="InterPro" id="IPR001647">
    <property type="entry name" value="HTH_TetR"/>
</dbReference>
<dbReference type="PROSITE" id="PS50977">
    <property type="entry name" value="HTH_TETR_2"/>
    <property type="match status" value="1"/>
</dbReference>
<evidence type="ECO:0000256" key="2">
    <source>
        <dbReference type="ARBA" id="ARBA00023125"/>
    </source>
</evidence>
<name>A0A5E4WWI9_9BURK</name>
<sequence>MRRPRGRPAQGTGVTRDAILATALALLDEAESTGGKGLSMRALASRLGVTPMSLYHHVEDYAGLLRALSDAVYADVLKDIEAGLACHEEVREILIRYHAAVRRHPQLTLAIFATPEALAGVTREITDRLTGLLQTMTTEPLLWRDILIDHAHGSGLPFAHDDTPAAPPPDDGDYRRALDCLLSALGPRRQ</sequence>
<feature type="domain" description="HTH tetR-type" evidence="5">
    <location>
        <begin position="13"/>
        <end position="76"/>
    </location>
</feature>
<gene>
    <name evidence="6" type="ORF">PCO31010_03519</name>
</gene>
<accession>A0A5E4WWI9</accession>
<dbReference type="InterPro" id="IPR050109">
    <property type="entry name" value="HTH-type_TetR-like_transc_reg"/>
</dbReference>
<dbReference type="RefSeq" id="WP_174984879.1">
    <property type="nucleotide sequence ID" value="NZ_CABPSA010000006.1"/>
</dbReference>
<evidence type="ECO:0000313" key="6">
    <source>
        <dbReference type="EMBL" id="VVE27954.1"/>
    </source>
</evidence>
<dbReference type="InterPro" id="IPR009057">
    <property type="entry name" value="Homeodomain-like_sf"/>
</dbReference>
<dbReference type="PANTHER" id="PTHR30055:SF234">
    <property type="entry name" value="HTH-TYPE TRANSCRIPTIONAL REGULATOR BETI"/>
    <property type="match status" value="1"/>
</dbReference>
<keyword evidence="3" id="KW-0804">Transcription</keyword>
<dbReference type="GO" id="GO:0003700">
    <property type="term" value="F:DNA-binding transcription factor activity"/>
    <property type="evidence" value="ECO:0007669"/>
    <property type="project" value="TreeGrafter"/>
</dbReference>
<dbReference type="EMBL" id="CABPSA010000006">
    <property type="protein sequence ID" value="VVE27954.1"/>
    <property type="molecule type" value="Genomic_DNA"/>
</dbReference>
<dbReference type="GO" id="GO:0000976">
    <property type="term" value="F:transcription cis-regulatory region binding"/>
    <property type="evidence" value="ECO:0007669"/>
    <property type="project" value="TreeGrafter"/>
</dbReference>
<evidence type="ECO:0000256" key="3">
    <source>
        <dbReference type="ARBA" id="ARBA00023163"/>
    </source>
</evidence>
<dbReference type="SUPFAM" id="SSF46689">
    <property type="entry name" value="Homeodomain-like"/>
    <property type="match status" value="1"/>
</dbReference>
<dbReference type="Gene3D" id="1.10.357.10">
    <property type="entry name" value="Tetracycline Repressor, domain 2"/>
    <property type="match status" value="1"/>
</dbReference>
<keyword evidence="1" id="KW-0805">Transcription regulation</keyword>
<protein>
    <submittedName>
        <fullName evidence="6">TetR family transcriptional regulator</fullName>
    </submittedName>
</protein>
<dbReference type="Proteomes" id="UP000343335">
    <property type="component" value="Unassembled WGS sequence"/>
</dbReference>
<proteinExistence type="predicted"/>
<evidence type="ECO:0000259" key="5">
    <source>
        <dbReference type="PROSITE" id="PS50977"/>
    </source>
</evidence>
<evidence type="ECO:0000256" key="1">
    <source>
        <dbReference type="ARBA" id="ARBA00023015"/>
    </source>
</evidence>
<reference evidence="6 7" key="1">
    <citation type="submission" date="2019-08" db="EMBL/GenBank/DDBJ databases">
        <authorList>
            <person name="Peeters C."/>
        </authorList>
    </citation>
    <scope>NUCLEOTIDE SEQUENCE [LARGE SCALE GENOMIC DNA]</scope>
    <source>
        <strain evidence="6 7">LMG 31010</strain>
    </source>
</reference>
<evidence type="ECO:0000256" key="4">
    <source>
        <dbReference type="PROSITE-ProRule" id="PRU00335"/>
    </source>
</evidence>
<dbReference type="AlphaFoldDB" id="A0A5E4WWI9"/>
<organism evidence="6 7">
    <name type="scientific">Pandoraea commovens</name>
    <dbReference type="NCBI Taxonomy" id="2508289"/>
    <lineage>
        <taxon>Bacteria</taxon>
        <taxon>Pseudomonadati</taxon>
        <taxon>Pseudomonadota</taxon>
        <taxon>Betaproteobacteria</taxon>
        <taxon>Burkholderiales</taxon>
        <taxon>Burkholderiaceae</taxon>
        <taxon>Pandoraea</taxon>
    </lineage>
</organism>
<keyword evidence="2 4" id="KW-0238">DNA-binding</keyword>